<gene>
    <name evidence="1" type="ORF">BcabD6B2_14220</name>
</gene>
<evidence type="ECO:0000313" key="1">
    <source>
        <dbReference type="EMBL" id="GIX61987.1"/>
    </source>
</evidence>
<proteinExistence type="predicted"/>
<dbReference type="GeneID" id="94193470"/>
<reference evidence="1 2" key="1">
    <citation type="submission" date="2021-06" db="EMBL/GenBank/DDBJ databases">
        <title>Genome sequence of Babesia caballi.</title>
        <authorList>
            <person name="Yamagishi J."/>
            <person name="Kidaka T."/>
            <person name="Ochi A."/>
        </authorList>
    </citation>
    <scope>NUCLEOTIDE SEQUENCE [LARGE SCALE GENOMIC DNA]</scope>
    <source>
        <strain evidence="1">USDA-D6B2</strain>
    </source>
</reference>
<dbReference type="EMBL" id="BPLF01000001">
    <property type="protein sequence ID" value="GIX61987.1"/>
    <property type="molecule type" value="Genomic_DNA"/>
</dbReference>
<accession>A0AAV4LNZ9</accession>
<comment type="caution">
    <text evidence="1">The sequence shown here is derived from an EMBL/GenBank/DDBJ whole genome shotgun (WGS) entry which is preliminary data.</text>
</comment>
<dbReference type="RefSeq" id="XP_067714058.1">
    <property type="nucleotide sequence ID" value="XM_067857957.1"/>
</dbReference>
<protein>
    <submittedName>
        <fullName evidence="1">Uncharacterized protein</fullName>
    </submittedName>
</protein>
<name>A0AAV4LNZ9_BABCB</name>
<dbReference type="Proteomes" id="UP001497744">
    <property type="component" value="Unassembled WGS sequence"/>
</dbReference>
<dbReference type="AlphaFoldDB" id="A0AAV4LNZ9"/>
<keyword evidence="2" id="KW-1185">Reference proteome</keyword>
<evidence type="ECO:0000313" key="2">
    <source>
        <dbReference type="Proteomes" id="UP001497744"/>
    </source>
</evidence>
<organism evidence="1 2">
    <name type="scientific">Babesia caballi</name>
    <dbReference type="NCBI Taxonomy" id="5871"/>
    <lineage>
        <taxon>Eukaryota</taxon>
        <taxon>Sar</taxon>
        <taxon>Alveolata</taxon>
        <taxon>Apicomplexa</taxon>
        <taxon>Aconoidasida</taxon>
        <taxon>Piroplasmida</taxon>
        <taxon>Babesiidae</taxon>
        <taxon>Babesia</taxon>
    </lineage>
</organism>
<sequence>MLLAEDPLKELSRQHWSRGLAPSSLVVRNISAVLIRMIVSFNFESLKQFVVVRVYLDLSSRFHDLLIDRAFGCEFDPLRDFLHKVFLDLDGFHNEAVEVLIVELYFAEIELAVVDVP</sequence>